<dbReference type="SUPFAM" id="SSF69118">
    <property type="entry name" value="AhpD-like"/>
    <property type="match status" value="1"/>
</dbReference>
<reference evidence="1" key="1">
    <citation type="submission" date="2020-10" db="EMBL/GenBank/DDBJ databases">
        <title>Bacterium isolated from coastal waters sediment.</title>
        <authorList>
            <person name="Chen R.-J."/>
            <person name="Lu D.-C."/>
            <person name="Zhu K.-L."/>
            <person name="Du Z.-J."/>
        </authorList>
    </citation>
    <scope>NUCLEOTIDE SEQUENCE</scope>
    <source>
        <strain evidence="1">N1Y112</strain>
    </source>
</reference>
<dbReference type="Proteomes" id="UP000640333">
    <property type="component" value="Unassembled WGS sequence"/>
</dbReference>
<dbReference type="InterPro" id="IPR029032">
    <property type="entry name" value="AhpD-like"/>
</dbReference>
<evidence type="ECO:0000313" key="1">
    <source>
        <dbReference type="EMBL" id="MBE9399436.1"/>
    </source>
</evidence>
<gene>
    <name evidence="1" type="ORF">IOQ59_19410</name>
</gene>
<keyword evidence="2" id="KW-1185">Reference proteome</keyword>
<dbReference type="AlphaFoldDB" id="A0A8J7KBT1"/>
<dbReference type="PANTHER" id="PTHR35446">
    <property type="entry name" value="SI:CH211-175M2.5"/>
    <property type="match status" value="1"/>
</dbReference>
<comment type="caution">
    <text evidence="1">The sequence shown here is derived from an EMBL/GenBank/DDBJ whole genome shotgun (WGS) entry which is preliminary data.</text>
</comment>
<name>A0A8J7KBT1_9GAMM</name>
<dbReference type="PANTHER" id="PTHR35446:SF3">
    <property type="entry name" value="CMD DOMAIN-CONTAINING PROTEIN"/>
    <property type="match status" value="1"/>
</dbReference>
<dbReference type="RefSeq" id="WP_193955129.1">
    <property type="nucleotide sequence ID" value="NZ_JADEYS010000027.1"/>
</dbReference>
<accession>A0A8J7KBT1</accession>
<organism evidence="1 2">
    <name type="scientific">Pontibacterium sinense</name>
    <dbReference type="NCBI Taxonomy" id="2781979"/>
    <lineage>
        <taxon>Bacteria</taxon>
        <taxon>Pseudomonadati</taxon>
        <taxon>Pseudomonadota</taxon>
        <taxon>Gammaproteobacteria</taxon>
        <taxon>Oceanospirillales</taxon>
        <taxon>Oceanospirillaceae</taxon>
        <taxon>Pontibacterium</taxon>
    </lineage>
</organism>
<evidence type="ECO:0000313" key="2">
    <source>
        <dbReference type="Proteomes" id="UP000640333"/>
    </source>
</evidence>
<dbReference type="Gene3D" id="1.20.1290.10">
    <property type="entry name" value="AhpD-like"/>
    <property type="match status" value="1"/>
</dbReference>
<dbReference type="EMBL" id="JADEYS010000027">
    <property type="protein sequence ID" value="MBE9399436.1"/>
    <property type="molecule type" value="Genomic_DNA"/>
</dbReference>
<sequence>MNNFEVHTQESAPENSKPLLDNSIKAFGSIPSLHGIMAESPELLEAYQMLHKLFQDTSLNKEELTVVWQTINVEHECHYCVPAHAAIASMMNVDDALTQAMRNREPLGDTKLQALHDMTLSVLRNRGQVSEEEVAKFYAAGYGPKQLLEIILGMSQKVMSNYVNHLADTPLDERFAKFA</sequence>
<proteinExistence type="predicted"/>
<protein>
    <submittedName>
        <fullName evidence="1">Carboxymuconolactone decarboxylase family protein</fullName>
    </submittedName>
</protein>